<keyword evidence="1" id="KW-0805">Transcription regulation</keyword>
<keyword evidence="9" id="KW-1185">Reference proteome</keyword>
<dbReference type="GO" id="GO:0000976">
    <property type="term" value="F:transcription cis-regulatory region binding"/>
    <property type="evidence" value="ECO:0007669"/>
    <property type="project" value="TreeGrafter"/>
</dbReference>
<dbReference type="SUPFAM" id="SSF46689">
    <property type="entry name" value="Homeodomain-like"/>
    <property type="match status" value="1"/>
</dbReference>
<dbReference type="RefSeq" id="WP_238713125.1">
    <property type="nucleotide sequence ID" value="NZ_JAEPBH010000012.1"/>
</dbReference>
<dbReference type="GO" id="GO:0003700">
    <property type="term" value="F:DNA-binding transcription factor activity"/>
    <property type="evidence" value="ECO:0007669"/>
    <property type="project" value="TreeGrafter"/>
</dbReference>
<feature type="DNA-binding region" description="H-T-H motif" evidence="4">
    <location>
        <begin position="53"/>
        <end position="72"/>
    </location>
</feature>
<sequence>MKTAQKAKPAKIADKSQGRRPGRPRNAPGADSRERLLDAALTLFARHGVAQTSLNAIAREAGLTPAMLHYYFNSREQLLDVIAAQRFLPLRAAISDIFATHADAPETAITLMTRQLAQAATQHPWFAPLWLQELTGESAILRQHLHHRFGNRESSLALATLKSWQQRGLIHAALSPALLLTSLMSLILVPFAVLKQRQFEGNGINVDADTIVQHALTLLRRGVLTPPARVRET</sequence>
<evidence type="ECO:0000313" key="8">
    <source>
        <dbReference type="EMBL" id="MBK4714890.1"/>
    </source>
</evidence>
<dbReference type="AlphaFoldDB" id="A0A8K0V4A1"/>
<reference evidence="8" key="1">
    <citation type="submission" date="2021-01" db="EMBL/GenBank/DDBJ databases">
        <title>Intestinitalea alba gen. nov., sp. nov., a novel genus of the family Enterobacteriaceae, isolated from the gut of the plastic-eating mealworm Tenebrio molitor L.</title>
        <authorList>
            <person name="Yang Y."/>
        </authorList>
    </citation>
    <scope>NUCLEOTIDE SEQUENCE</scope>
    <source>
        <strain evidence="8">BIT-L3</strain>
    </source>
</reference>
<dbReference type="PANTHER" id="PTHR30055">
    <property type="entry name" value="HTH-TYPE TRANSCRIPTIONAL REGULATOR RUTR"/>
    <property type="match status" value="1"/>
</dbReference>
<comment type="caution">
    <text evidence="8">The sequence shown here is derived from an EMBL/GenBank/DDBJ whole genome shotgun (WGS) entry which is preliminary data.</text>
</comment>
<dbReference type="EMBL" id="JAEPBH010000012">
    <property type="protein sequence ID" value="MBK4714890.1"/>
    <property type="molecule type" value="Genomic_DNA"/>
</dbReference>
<gene>
    <name evidence="8" type="ORF">JJB97_06005</name>
</gene>
<evidence type="ECO:0000256" key="4">
    <source>
        <dbReference type="PROSITE-ProRule" id="PRU00335"/>
    </source>
</evidence>
<keyword evidence="6" id="KW-0472">Membrane</keyword>
<dbReference type="Pfam" id="PF00440">
    <property type="entry name" value="TetR_N"/>
    <property type="match status" value="1"/>
</dbReference>
<dbReference type="PROSITE" id="PS50977">
    <property type="entry name" value="HTH_TETR_2"/>
    <property type="match status" value="1"/>
</dbReference>
<protein>
    <submittedName>
        <fullName evidence="8">TetR/AcrR family transcriptional regulator</fullName>
    </submittedName>
</protein>
<dbReference type="PANTHER" id="PTHR30055:SF234">
    <property type="entry name" value="HTH-TYPE TRANSCRIPTIONAL REGULATOR BETI"/>
    <property type="match status" value="1"/>
</dbReference>
<evidence type="ECO:0000256" key="3">
    <source>
        <dbReference type="ARBA" id="ARBA00023163"/>
    </source>
</evidence>
<feature type="region of interest" description="Disordered" evidence="5">
    <location>
        <begin position="1"/>
        <end position="32"/>
    </location>
</feature>
<dbReference type="InterPro" id="IPR036271">
    <property type="entry name" value="Tet_transcr_reg_TetR-rel_C_sf"/>
</dbReference>
<dbReference type="InterPro" id="IPR001647">
    <property type="entry name" value="HTH_TetR"/>
</dbReference>
<keyword evidence="6" id="KW-1133">Transmembrane helix</keyword>
<dbReference type="Gene3D" id="1.10.357.10">
    <property type="entry name" value="Tetracycline Repressor, domain 2"/>
    <property type="match status" value="1"/>
</dbReference>
<evidence type="ECO:0000313" key="9">
    <source>
        <dbReference type="Proteomes" id="UP000659047"/>
    </source>
</evidence>
<keyword evidence="3" id="KW-0804">Transcription</keyword>
<dbReference type="PRINTS" id="PR00455">
    <property type="entry name" value="HTHTETR"/>
</dbReference>
<dbReference type="SUPFAM" id="SSF48498">
    <property type="entry name" value="Tetracyclin repressor-like, C-terminal domain"/>
    <property type="match status" value="1"/>
</dbReference>
<evidence type="ECO:0000259" key="7">
    <source>
        <dbReference type="PROSITE" id="PS50977"/>
    </source>
</evidence>
<evidence type="ECO:0000256" key="2">
    <source>
        <dbReference type="ARBA" id="ARBA00023125"/>
    </source>
</evidence>
<proteinExistence type="predicted"/>
<dbReference type="InterPro" id="IPR050109">
    <property type="entry name" value="HTH-type_TetR-like_transc_reg"/>
</dbReference>
<evidence type="ECO:0000256" key="6">
    <source>
        <dbReference type="SAM" id="Phobius"/>
    </source>
</evidence>
<feature type="transmembrane region" description="Helical" evidence="6">
    <location>
        <begin position="169"/>
        <end position="194"/>
    </location>
</feature>
<dbReference type="Proteomes" id="UP000659047">
    <property type="component" value="Unassembled WGS sequence"/>
</dbReference>
<evidence type="ECO:0000256" key="5">
    <source>
        <dbReference type="SAM" id="MobiDB-lite"/>
    </source>
</evidence>
<organism evidence="8 9">
    <name type="scientific">Tenebrionibacter intestinalis</name>
    <dbReference type="NCBI Taxonomy" id="2799638"/>
    <lineage>
        <taxon>Bacteria</taxon>
        <taxon>Pseudomonadati</taxon>
        <taxon>Pseudomonadota</taxon>
        <taxon>Gammaproteobacteria</taxon>
        <taxon>Enterobacterales</taxon>
        <taxon>Enterobacteriaceae</taxon>
        <taxon>Tenebrionibacter/Tenebrionicola group</taxon>
        <taxon>Tenebrionibacter</taxon>
    </lineage>
</organism>
<feature type="domain" description="HTH tetR-type" evidence="7">
    <location>
        <begin position="30"/>
        <end position="90"/>
    </location>
</feature>
<accession>A0A8K0V4A1</accession>
<keyword evidence="2 4" id="KW-0238">DNA-binding</keyword>
<name>A0A8K0V4A1_9ENTR</name>
<dbReference type="InterPro" id="IPR009057">
    <property type="entry name" value="Homeodomain-like_sf"/>
</dbReference>
<evidence type="ECO:0000256" key="1">
    <source>
        <dbReference type="ARBA" id="ARBA00023015"/>
    </source>
</evidence>
<keyword evidence="6" id="KW-0812">Transmembrane</keyword>